<dbReference type="AlphaFoldDB" id="A0AAN9KK10"/>
<dbReference type="Proteomes" id="UP001359559">
    <property type="component" value="Unassembled WGS sequence"/>
</dbReference>
<dbReference type="PANTHER" id="PTHR33463">
    <property type="entry name" value="NB-ARC DOMAIN-CONTAINING PROTEIN-RELATED"/>
    <property type="match status" value="1"/>
</dbReference>
<dbReference type="InterPro" id="IPR002182">
    <property type="entry name" value="NB-ARC"/>
</dbReference>
<dbReference type="Gene3D" id="3.40.50.300">
    <property type="entry name" value="P-loop containing nucleotide triphosphate hydrolases"/>
    <property type="match status" value="1"/>
</dbReference>
<evidence type="ECO:0000313" key="4">
    <source>
        <dbReference type="Proteomes" id="UP001359559"/>
    </source>
</evidence>
<comment type="caution">
    <text evidence="3">The sequence shown here is derived from an EMBL/GenBank/DDBJ whole genome shotgun (WGS) entry which is preliminary data.</text>
</comment>
<keyword evidence="4" id="KW-1185">Reference proteome</keyword>
<dbReference type="Pfam" id="PF00931">
    <property type="entry name" value="NB-ARC"/>
    <property type="match status" value="1"/>
</dbReference>
<feature type="domain" description="NB-ARC" evidence="2">
    <location>
        <begin position="51"/>
        <end position="189"/>
    </location>
</feature>
<dbReference type="GO" id="GO:0043531">
    <property type="term" value="F:ADP binding"/>
    <property type="evidence" value="ECO:0007669"/>
    <property type="project" value="InterPro"/>
</dbReference>
<dbReference type="InterPro" id="IPR050905">
    <property type="entry name" value="Plant_NBS-LRR"/>
</dbReference>
<evidence type="ECO:0000259" key="2">
    <source>
        <dbReference type="Pfam" id="PF00931"/>
    </source>
</evidence>
<dbReference type="EMBL" id="JAYKXN010000001">
    <property type="protein sequence ID" value="KAK7318852.1"/>
    <property type="molecule type" value="Genomic_DNA"/>
</dbReference>
<name>A0AAN9KK10_CLITE</name>
<evidence type="ECO:0000313" key="3">
    <source>
        <dbReference type="EMBL" id="KAK7318852.1"/>
    </source>
</evidence>
<dbReference type="InterPro" id="IPR027417">
    <property type="entry name" value="P-loop_NTPase"/>
</dbReference>
<organism evidence="3 4">
    <name type="scientific">Clitoria ternatea</name>
    <name type="common">Butterfly pea</name>
    <dbReference type="NCBI Taxonomy" id="43366"/>
    <lineage>
        <taxon>Eukaryota</taxon>
        <taxon>Viridiplantae</taxon>
        <taxon>Streptophyta</taxon>
        <taxon>Embryophyta</taxon>
        <taxon>Tracheophyta</taxon>
        <taxon>Spermatophyta</taxon>
        <taxon>Magnoliopsida</taxon>
        <taxon>eudicotyledons</taxon>
        <taxon>Gunneridae</taxon>
        <taxon>Pentapetalae</taxon>
        <taxon>rosids</taxon>
        <taxon>fabids</taxon>
        <taxon>Fabales</taxon>
        <taxon>Fabaceae</taxon>
        <taxon>Papilionoideae</taxon>
        <taxon>50 kb inversion clade</taxon>
        <taxon>NPAAA clade</taxon>
        <taxon>indigoferoid/millettioid clade</taxon>
        <taxon>Phaseoleae</taxon>
        <taxon>Clitoria</taxon>
    </lineage>
</organism>
<sequence length="387" mass="43099">MCCSVTCRMPVGVGIGGNFDKAGGATNEYKTTRRERKEQLMDALRVKEEHISIIGVVGPSRAVFDAVETVTRRSKRDNLFQRILTANVTNKPDVARIQSEIGRALGLNFGDGSKTSCWSCCLKSESDNKKEISIAERAQLVRVKMKEHQNVVVVLFDIQDSIDLGQIGIPSGTDHNGCKIILTSTNHKVLLWHMPVIKIINFLSNHFDFGVGAHLPTSAYGTFIKDNKSKEQLMNALRVRDAGTSMIKDAVETAIRRSKRDNLFQIIVTSNVTKRPNLAKIQTEIGRALGLNFDDEMDLISGTSCCMYSGCNQKKRMLIAERAHRLSDKMKELHNVLVVLFDLHENLDLGKIGISVPGCKILLTSTSQEVFFNHIKTDTLIHMNTEV</sequence>
<evidence type="ECO:0000256" key="1">
    <source>
        <dbReference type="ARBA" id="ARBA00022821"/>
    </source>
</evidence>
<accession>A0AAN9KK10</accession>
<dbReference type="PANTHER" id="PTHR33463:SF209">
    <property type="entry name" value="DISEASE RESISTANCE PROTEIN RPS2-LIKE"/>
    <property type="match status" value="1"/>
</dbReference>
<proteinExistence type="predicted"/>
<protein>
    <recommendedName>
        <fullName evidence="2">NB-ARC domain-containing protein</fullName>
    </recommendedName>
</protein>
<reference evidence="3 4" key="1">
    <citation type="submission" date="2024-01" db="EMBL/GenBank/DDBJ databases">
        <title>The genomes of 5 underutilized Papilionoideae crops provide insights into root nodulation and disease resistance.</title>
        <authorList>
            <person name="Yuan L."/>
        </authorList>
    </citation>
    <scope>NUCLEOTIDE SEQUENCE [LARGE SCALE GENOMIC DNA]</scope>
    <source>
        <strain evidence="3">LY-2023</strain>
        <tissue evidence="3">Leaf</tissue>
    </source>
</reference>
<keyword evidence="1" id="KW-0611">Plant defense</keyword>
<gene>
    <name evidence="3" type="ORF">RJT34_03559</name>
</gene>